<accession>A0ABQ1EXS7</accession>
<evidence type="ECO:0000313" key="1">
    <source>
        <dbReference type="EMBL" id="GFZ92269.1"/>
    </source>
</evidence>
<protein>
    <recommendedName>
        <fullName evidence="3">DUF4085 family protein</fullName>
    </recommendedName>
</protein>
<evidence type="ECO:0000313" key="2">
    <source>
        <dbReference type="Proteomes" id="UP000615455"/>
    </source>
</evidence>
<name>A0ABQ1EXS7_9BACL</name>
<reference evidence="2" key="1">
    <citation type="journal article" date="2019" name="Int. J. Syst. Evol. Microbiol.">
        <title>The Global Catalogue of Microorganisms (GCM) 10K type strain sequencing project: providing services to taxonomists for standard genome sequencing and annotation.</title>
        <authorList>
            <consortium name="The Broad Institute Genomics Platform"/>
            <consortium name="The Broad Institute Genome Sequencing Center for Infectious Disease"/>
            <person name="Wu L."/>
            <person name="Ma J."/>
        </authorList>
    </citation>
    <scope>NUCLEOTIDE SEQUENCE [LARGE SCALE GENOMIC DNA]</scope>
    <source>
        <strain evidence="2">CGMCC 1.15043</strain>
    </source>
</reference>
<gene>
    <name evidence="1" type="ORF">GCM10008018_43200</name>
</gene>
<sequence>MKYLTKEWYELCQKMSFHLGLEEEKQAETFSEAYFHQIYSDELNKWLHFQEEVASMMQANGTNEPFNKEEETKHFHDSTIFNQEHLRESLPETILNQIADLRVFALNKATSDVINAVAQFCEDNKRSVETTGENCRKYHKKASISLDRGIVENFSFHDCKITKSILNDQCITLLLDTSGGFTDIDEVIFENVTIIKQDDGLENSWWLYEEVYKVDDRYEFHMLLQSQDLGLIDFIVSAEQVFFRRFGYDVI</sequence>
<dbReference type="Pfam" id="PF13315">
    <property type="entry name" value="DUF4085"/>
    <property type="match status" value="1"/>
</dbReference>
<dbReference type="Proteomes" id="UP000615455">
    <property type="component" value="Unassembled WGS sequence"/>
</dbReference>
<evidence type="ECO:0008006" key="3">
    <source>
        <dbReference type="Google" id="ProtNLM"/>
    </source>
</evidence>
<dbReference type="InterPro" id="IPR025144">
    <property type="entry name" value="DUF4085"/>
</dbReference>
<organism evidence="1 2">
    <name type="scientific">Paenibacillus marchantiophytorum</name>
    <dbReference type="NCBI Taxonomy" id="1619310"/>
    <lineage>
        <taxon>Bacteria</taxon>
        <taxon>Bacillati</taxon>
        <taxon>Bacillota</taxon>
        <taxon>Bacilli</taxon>
        <taxon>Bacillales</taxon>
        <taxon>Paenibacillaceae</taxon>
        <taxon>Paenibacillus</taxon>
    </lineage>
</organism>
<proteinExistence type="predicted"/>
<dbReference type="EMBL" id="BMHE01000025">
    <property type="protein sequence ID" value="GFZ92269.1"/>
    <property type="molecule type" value="Genomic_DNA"/>
</dbReference>
<keyword evidence="2" id="KW-1185">Reference proteome</keyword>
<dbReference type="RefSeq" id="WP_189014925.1">
    <property type="nucleotide sequence ID" value="NZ_BMHE01000025.1"/>
</dbReference>
<comment type="caution">
    <text evidence="1">The sequence shown here is derived from an EMBL/GenBank/DDBJ whole genome shotgun (WGS) entry which is preliminary data.</text>
</comment>